<proteinExistence type="inferred from homology"/>
<evidence type="ECO:0000256" key="4">
    <source>
        <dbReference type="ARBA" id="ARBA00022452"/>
    </source>
</evidence>
<sequence length="452" mass="50981">MKNTLWLLGFGWLFTLMLSAQPSTTGSSYSFTLDEAIEYALENNYQSINARREVAKAIKKKWETTATGLPQINANVDYQNRLKQPVSLLPGEVVGGEPGTFVPVVFGTEQQLGLTATLSQLIFDGSYLVGLQAAKTFLNYTHNLEEKAKLEIRKGVINAYGSVLLANESVLILKNNKEALEKNLHETLKIFENGLAEEEDVEQLQITLAQITNQLSNADRLAKIALEMLNLSLGIDINSNVTLTDDLESLVMQNIDINFTKQAFNIENNIDYKIAYTFTEQRHLELKLEKSRALPSINAFVNYGTIAYDNEFVFFDSDTRWFQSSILGVGINIPIFSSLGRSAKTQQARIALDQANTEFLETQQKINLELNRAKSDYQFAIENYETSKKNLTLAERIEKKNQIKYSEGLATSFEFRQAQLQLYSSQQEVLQAMLDIINKRAALEIILNIPNQ</sequence>
<feature type="signal peptide" evidence="8">
    <location>
        <begin position="1"/>
        <end position="20"/>
    </location>
</feature>
<name>A0ABW5N8Y1_9FLAO</name>
<keyword evidence="6" id="KW-0472">Membrane</keyword>
<keyword evidence="4" id="KW-1134">Transmembrane beta strand</keyword>
<evidence type="ECO:0000256" key="6">
    <source>
        <dbReference type="ARBA" id="ARBA00023136"/>
    </source>
</evidence>
<dbReference type="PANTHER" id="PTHR30026:SF20">
    <property type="entry name" value="OUTER MEMBRANE PROTEIN TOLC"/>
    <property type="match status" value="1"/>
</dbReference>
<dbReference type="Gene3D" id="1.20.1600.10">
    <property type="entry name" value="Outer membrane efflux proteins (OEP)"/>
    <property type="match status" value="1"/>
</dbReference>
<dbReference type="PANTHER" id="PTHR30026">
    <property type="entry name" value="OUTER MEMBRANE PROTEIN TOLC"/>
    <property type="match status" value="1"/>
</dbReference>
<accession>A0ABW5N8Y1</accession>
<dbReference type="RefSeq" id="WP_176028551.1">
    <property type="nucleotide sequence ID" value="NZ_JBHSJV010000001.1"/>
</dbReference>
<evidence type="ECO:0000313" key="10">
    <source>
        <dbReference type="Proteomes" id="UP001597459"/>
    </source>
</evidence>
<dbReference type="InterPro" id="IPR003423">
    <property type="entry name" value="OMP_efflux"/>
</dbReference>
<dbReference type="SUPFAM" id="SSF56954">
    <property type="entry name" value="Outer membrane efflux proteins (OEP)"/>
    <property type="match status" value="1"/>
</dbReference>
<reference evidence="10" key="1">
    <citation type="journal article" date="2019" name="Int. J. Syst. Evol. Microbiol.">
        <title>The Global Catalogue of Microorganisms (GCM) 10K type strain sequencing project: providing services to taxonomists for standard genome sequencing and annotation.</title>
        <authorList>
            <consortium name="The Broad Institute Genomics Platform"/>
            <consortium name="The Broad Institute Genome Sequencing Center for Infectious Disease"/>
            <person name="Wu L."/>
            <person name="Ma J."/>
        </authorList>
    </citation>
    <scope>NUCLEOTIDE SEQUENCE [LARGE SCALE GENOMIC DNA]</scope>
    <source>
        <strain evidence="10">KCTC 42423</strain>
    </source>
</reference>
<comment type="subcellular location">
    <subcellularLocation>
        <location evidence="1">Cell outer membrane</location>
    </subcellularLocation>
</comment>
<dbReference type="EMBL" id="JBHULX010000004">
    <property type="protein sequence ID" value="MFD2590634.1"/>
    <property type="molecule type" value="Genomic_DNA"/>
</dbReference>
<keyword evidence="5" id="KW-0812">Transmembrane</keyword>
<feature type="chain" id="PRO_5046873643" evidence="8">
    <location>
        <begin position="21"/>
        <end position="452"/>
    </location>
</feature>
<evidence type="ECO:0000313" key="9">
    <source>
        <dbReference type="EMBL" id="MFD2590634.1"/>
    </source>
</evidence>
<comment type="similarity">
    <text evidence="2">Belongs to the outer membrane factor (OMF) (TC 1.B.17) family.</text>
</comment>
<evidence type="ECO:0000256" key="8">
    <source>
        <dbReference type="SAM" id="SignalP"/>
    </source>
</evidence>
<gene>
    <name evidence="9" type="ORF">ACFSTE_07290</name>
</gene>
<evidence type="ECO:0000256" key="7">
    <source>
        <dbReference type="ARBA" id="ARBA00023237"/>
    </source>
</evidence>
<comment type="caution">
    <text evidence="9">The sequence shown here is derived from an EMBL/GenBank/DDBJ whole genome shotgun (WGS) entry which is preliminary data.</text>
</comment>
<evidence type="ECO:0000256" key="1">
    <source>
        <dbReference type="ARBA" id="ARBA00004442"/>
    </source>
</evidence>
<evidence type="ECO:0000256" key="5">
    <source>
        <dbReference type="ARBA" id="ARBA00022692"/>
    </source>
</evidence>
<organism evidence="9 10">
    <name type="scientific">Aquimarina hainanensis</name>
    <dbReference type="NCBI Taxonomy" id="1578017"/>
    <lineage>
        <taxon>Bacteria</taxon>
        <taxon>Pseudomonadati</taxon>
        <taxon>Bacteroidota</taxon>
        <taxon>Flavobacteriia</taxon>
        <taxon>Flavobacteriales</taxon>
        <taxon>Flavobacteriaceae</taxon>
        <taxon>Aquimarina</taxon>
    </lineage>
</organism>
<dbReference type="Pfam" id="PF02321">
    <property type="entry name" value="OEP"/>
    <property type="match status" value="2"/>
</dbReference>
<keyword evidence="7" id="KW-0998">Cell outer membrane</keyword>
<keyword evidence="8" id="KW-0732">Signal</keyword>
<protein>
    <submittedName>
        <fullName evidence="9">TolC family protein</fullName>
    </submittedName>
</protein>
<evidence type="ECO:0000256" key="3">
    <source>
        <dbReference type="ARBA" id="ARBA00022448"/>
    </source>
</evidence>
<keyword evidence="3" id="KW-0813">Transport</keyword>
<dbReference type="InterPro" id="IPR051906">
    <property type="entry name" value="TolC-like"/>
</dbReference>
<dbReference type="Proteomes" id="UP001597459">
    <property type="component" value="Unassembled WGS sequence"/>
</dbReference>
<keyword evidence="10" id="KW-1185">Reference proteome</keyword>
<evidence type="ECO:0000256" key="2">
    <source>
        <dbReference type="ARBA" id="ARBA00007613"/>
    </source>
</evidence>